<comment type="caution">
    <text evidence="2">Lacks conserved residue(s) required for the propagation of feature annotation.</text>
</comment>
<evidence type="ECO:0000256" key="3">
    <source>
        <dbReference type="PIRNR" id="PIRNR002070"/>
    </source>
</evidence>
<evidence type="ECO:0000256" key="1">
    <source>
        <dbReference type="ARBA" id="ARBA00023125"/>
    </source>
</evidence>
<dbReference type="Gene3D" id="2.40.50.140">
    <property type="entry name" value="Nucleic acid-binding proteins"/>
    <property type="match status" value="1"/>
</dbReference>
<dbReference type="Pfam" id="PF00436">
    <property type="entry name" value="SSB"/>
    <property type="match status" value="1"/>
</dbReference>
<dbReference type="HAMAP" id="MF_00984">
    <property type="entry name" value="SSB"/>
    <property type="match status" value="1"/>
</dbReference>
<dbReference type="GO" id="GO:0009295">
    <property type="term" value="C:nucleoid"/>
    <property type="evidence" value="ECO:0007669"/>
    <property type="project" value="TreeGrafter"/>
</dbReference>
<dbReference type="PANTHER" id="PTHR10302:SF0">
    <property type="entry name" value="SINGLE-STRANDED DNA-BINDING PROTEIN, MITOCHONDRIAL"/>
    <property type="match status" value="1"/>
</dbReference>
<dbReference type="OrthoDB" id="9809878at2"/>
<dbReference type="InterPro" id="IPR011344">
    <property type="entry name" value="ssDNA-bd"/>
</dbReference>
<dbReference type="EMBL" id="PTJE01000003">
    <property type="protein sequence ID" value="PPK94930.1"/>
    <property type="molecule type" value="Genomic_DNA"/>
</dbReference>
<protein>
    <recommendedName>
        <fullName evidence="2 3">Single-stranded DNA-binding protein</fullName>
        <shortName evidence="2">SSB</shortName>
    </recommendedName>
</protein>
<dbReference type="GO" id="GO:0006260">
    <property type="term" value="P:DNA replication"/>
    <property type="evidence" value="ECO:0007669"/>
    <property type="project" value="InterPro"/>
</dbReference>
<keyword evidence="1 2" id="KW-0238">DNA-binding</keyword>
<sequence>MSNLSNKVQLIGNLGQDPETVNLNDGKTLVKFSLATTDRYTNKLGEQVTDTQWHRIVAFNGTANIISQYVKKGNKIGVEGKLVTRQWEDKSGEKRYTTEVVCDQVLMLGGKA</sequence>
<keyword evidence="5" id="KW-1185">Reference proteome</keyword>
<evidence type="ECO:0000313" key="5">
    <source>
        <dbReference type="Proteomes" id="UP000239002"/>
    </source>
</evidence>
<dbReference type="PIRSF" id="PIRSF002070">
    <property type="entry name" value="SSB"/>
    <property type="match status" value="1"/>
</dbReference>
<dbReference type="GO" id="GO:0003697">
    <property type="term" value="F:single-stranded DNA binding"/>
    <property type="evidence" value="ECO:0007669"/>
    <property type="project" value="UniProtKB-UniRule"/>
</dbReference>
<dbReference type="SUPFAM" id="SSF50249">
    <property type="entry name" value="Nucleic acid-binding proteins"/>
    <property type="match status" value="1"/>
</dbReference>
<dbReference type="InterPro" id="IPR012340">
    <property type="entry name" value="NA-bd_OB-fold"/>
</dbReference>
<dbReference type="Proteomes" id="UP000239002">
    <property type="component" value="Unassembled WGS sequence"/>
</dbReference>
<name>A0A2S6ILA4_9FLAO</name>
<dbReference type="PROSITE" id="PS50935">
    <property type="entry name" value="SSB"/>
    <property type="match status" value="1"/>
</dbReference>
<dbReference type="PANTHER" id="PTHR10302">
    <property type="entry name" value="SINGLE-STRANDED DNA-BINDING PROTEIN"/>
    <property type="match status" value="1"/>
</dbReference>
<gene>
    <name evidence="4" type="ORF">LY01_01683</name>
</gene>
<organism evidence="4 5">
    <name type="scientific">Nonlabens xylanidelens</name>
    <dbReference type="NCBI Taxonomy" id="191564"/>
    <lineage>
        <taxon>Bacteria</taxon>
        <taxon>Pseudomonadati</taxon>
        <taxon>Bacteroidota</taxon>
        <taxon>Flavobacteriia</taxon>
        <taxon>Flavobacteriales</taxon>
        <taxon>Flavobacteriaceae</taxon>
        <taxon>Nonlabens</taxon>
    </lineage>
</organism>
<dbReference type="InterPro" id="IPR000424">
    <property type="entry name" value="Primosome_PriB/ssb"/>
</dbReference>
<evidence type="ECO:0000313" key="4">
    <source>
        <dbReference type="EMBL" id="PPK94930.1"/>
    </source>
</evidence>
<reference evidence="4 5" key="1">
    <citation type="submission" date="2018-02" db="EMBL/GenBank/DDBJ databases">
        <title>Genomic Encyclopedia of Archaeal and Bacterial Type Strains, Phase II (KMG-II): from individual species to whole genera.</title>
        <authorList>
            <person name="Goeker M."/>
        </authorList>
    </citation>
    <scope>NUCLEOTIDE SEQUENCE [LARGE SCALE GENOMIC DNA]</scope>
    <source>
        <strain evidence="4 5">DSM 16809</strain>
    </source>
</reference>
<evidence type="ECO:0000256" key="2">
    <source>
        <dbReference type="HAMAP-Rule" id="MF_00984"/>
    </source>
</evidence>
<dbReference type="CDD" id="cd04496">
    <property type="entry name" value="SSB_OBF"/>
    <property type="match status" value="1"/>
</dbReference>
<proteinExistence type="inferred from homology"/>
<comment type="subunit">
    <text evidence="2">Homotetramer.</text>
</comment>
<dbReference type="RefSeq" id="WP_104515378.1">
    <property type="nucleotide sequence ID" value="NZ_MQVW01000024.1"/>
</dbReference>
<accession>A0A2S6ILA4</accession>
<dbReference type="AlphaFoldDB" id="A0A2S6ILA4"/>
<dbReference type="NCBIfam" id="TIGR00621">
    <property type="entry name" value="ssb"/>
    <property type="match status" value="1"/>
</dbReference>
<comment type="caution">
    <text evidence="4">The sequence shown here is derived from an EMBL/GenBank/DDBJ whole genome shotgun (WGS) entry which is preliminary data.</text>
</comment>